<accession>A0ABU5ETH2</accession>
<keyword evidence="1" id="KW-0732">Signal</keyword>
<feature type="signal peptide" evidence="1">
    <location>
        <begin position="1"/>
        <end position="24"/>
    </location>
</feature>
<feature type="chain" id="PRO_5045804708" evidence="1">
    <location>
        <begin position="25"/>
        <end position="103"/>
    </location>
</feature>
<evidence type="ECO:0000313" key="2">
    <source>
        <dbReference type="EMBL" id="MDY3558505.1"/>
    </source>
</evidence>
<organism evidence="2 3">
    <name type="scientific">Gemmata algarum</name>
    <dbReference type="NCBI Taxonomy" id="2975278"/>
    <lineage>
        <taxon>Bacteria</taxon>
        <taxon>Pseudomonadati</taxon>
        <taxon>Planctomycetota</taxon>
        <taxon>Planctomycetia</taxon>
        <taxon>Gemmatales</taxon>
        <taxon>Gemmataceae</taxon>
        <taxon>Gemmata</taxon>
    </lineage>
</organism>
<dbReference type="Proteomes" id="UP001272242">
    <property type="component" value="Unassembled WGS sequence"/>
</dbReference>
<gene>
    <name evidence="2" type="ORF">R5W23_005623</name>
</gene>
<protein>
    <submittedName>
        <fullName evidence="2">Uncharacterized protein</fullName>
    </submittedName>
</protein>
<evidence type="ECO:0000256" key="1">
    <source>
        <dbReference type="SAM" id="SignalP"/>
    </source>
</evidence>
<comment type="caution">
    <text evidence="2">The sequence shown here is derived from an EMBL/GenBank/DDBJ whole genome shotgun (WGS) entry which is preliminary data.</text>
</comment>
<dbReference type="RefSeq" id="WP_320685411.1">
    <property type="nucleotide sequence ID" value="NZ_JAXBLV010000034.1"/>
</dbReference>
<evidence type="ECO:0000313" key="3">
    <source>
        <dbReference type="Proteomes" id="UP001272242"/>
    </source>
</evidence>
<dbReference type="EMBL" id="JAXBLV010000034">
    <property type="protein sequence ID" value="MDY3558505.1"/>
    <property type="molecule type" value="Genomic_DNA"/>
</dbReference>
<sequence>MPRILLTFTAALAFAIASARDASAQVVVYNGNIPSPSGFYIVNTPPFHNGLLFSDGVITAFPAPPPAYYSPFGYAAPYRLVYPGRYYYPSPAPSTWHPRVSGP</sequence>
<name>A0ABU5ETH2_9BACT</name>
<reference evidence="3" key="1">
    <citation type="journal article" date="2023" name="Mar. Drugs">
        <title>Gemmata algarum, a Novel Planctomycete Isolated from an Algal Mat, Displays Antimicrobial Activity.</title>
        <authorList>
            <person name="Kumar G."/>
            <person name="Kallscheuer N."/>
            <person name="Kashif M."/>
            <person name="Ahamad S."/>
            <person name="Jagadeeshwari U."/>
            <person name="Pannikurungottu S."/>
            <person name="Haufschild T."/>
            <person name="Kabuu M."/>
            <person name="Sasikala C."/>
            <person name="Jogler C."/>
            <person name="Ramana C."/>
        </authorList>
    </citation>
    <scope>NUCLEOTIDE SEQUENCE [LARGE SCALE GENOMIC DNA]</scope>
    <source>
        <strain evidence="3">JC673</strain>
    </source>
</reference>
<proteinExistence type="predicted"/>
<keyword evidence="3" id="KW-1185">Reference proteome</keyword>